<sequence>MISASTALSWALNGDDWFCTEEEEERLAALLKRGILISPQVCGCKITHRPPLEEMKFELNLDSDGGLVRTSLHDTTKNMSYMFENGWMSFRGNVGDVEVQWGDKKNWDRLNKAGVLPLSHLSPKTLKILDDNTCPMFDSFLSHKNCLYIVEAIMKDPPRQYRDDNDSTNWIVKVHREKAGKMRNEMEKLRREDEKKAGYYY</sequence>
<dbReference type="AlphaFoldDB" id="A0A7J6N5J4"/>
<gene>
    <name evidence="1" type="ORF">FOZ60_015600</name>
</gene>
<dbReference type="Proteomes" id="UP000541610">
    <property type="component" value="Unassembled WGS sequence"/>
</dbReference>
<proteinExistence type="predicted"/>
<accession>A0A7J6N5J4</accession>
<reference evidence="1 2" key="1">
    <citation type="submission" date="2020-04" db="EMBL/GenBank/DDBJ databases">
        <title>Perkinsus olseni comparative genomics.</title>
        <authorList>
            <person name="Bogema D.R."/>
        </authorList>
    </citation>
    <scope>NUCLEOTIDE SEQUENCE [LARGE SCALE GENOMIC DNA]</scope>
    <source>
        <strain evidence="1">00978-12</strain>
    </source>
</reference>
<organism evidence="1 2">
    <name type="scientific">Perkinsus olseni</name>
    <name type="common">Perkinsus atlanticus</name>
    <dbReference type="NCBI Taxonomy" id="32597"/>
    <lineage>
        <taxon>Eukaryota</taxon>
        <taxon>Sar</taxon>
        <taxon>Alveolata</taxon>
        <taxon>Perkinsozoa</taxon>
        <taxon>Perkinsea</taxon>
        <taxon>Perkinsida</taxon>
        <taxon>Perkinsidae</taxon>
        <taxon>Perkinsus</taxon>
    </lineage>
</organism>
<protein>
    <submittedName>
        <fullName evidence="1">Uncharacterized protein</fullName>
    </submittedName>
</protein>
<evidence type="ECO:0000313" key="1">
    <source>
        <dbReference type="EMBL" id="KAF4679026.1"/>
    </source>
</evidence>
<comment type="caution">
    <text evidence="1">The sequence shown here is derived from an EMBL/GenBank/DDBJ whole genome shotgun (WGS) entry which is preliminary data.</text>
</comment>
<dbReference type="EMBL" id="JABANP010000797">
    <property type="protein sequence ID" value="KAF4679026.1"/>
    <property type="molecule type" value="Genomic_DNA"/>
</dbReference>
<evidence type="ECO:0000313" key="2">
    <source>
        <dbReference type="Proteomes" id="UP000541610"/>
    </source>
</evidence>
<name>A0A7J6N5J4_PEROL</name>